<reference evidence="16 17" key="1">
    <citation type="submission" date="2016-04" db="EMBL/GenBank/DDBJ databases">
        <title>Draft Genome Sequences of Staphylococcus capitis Strain H36, S. capitis Strain H65, S. cohnii Strain H62, S. hominis Strain H69, Mycobacterium iranicum Strain H39, Plantibacter sp. Strain H53, Pseudomonas oryzihabitans Strain H72, and Microbacterium sp. Strain H83, isolated from residential settings.</title>
        <authorList>
            <person name="Lymperopoulou D."/>
            <person name="Adams R.I."/>
            <person name="Lindow S."/>
            <person name="Coil D.A."/>
            <person name="Jospin G."/>
            <person name="Eisen J.A."/>
        </authorList>
    </citation>
    <scope>NUCLEOTIDE SEQUENCE [LARGE SCALE GENOMIC DNA]</scope>
    <source>
        <strain evidence="16 17">H39</strain>
    </source>
</reference>
<dbReference type="Proteomes" id="UP000078396">
    <property type="component" value="Unassembled WGS sequence"/>
</dbReference>
<proteinExistence type="inferred from homology"/>
<evidence type="ECO:0000256" key="1">
    <source>
        <dbReference type="ARBA" id="ARBA00004964"/>
    </source>
</evidence>
<dbReference type="EMBL" id="LWCS01000031">
    <property type="protein sequence ID" value="OAN37009.1"/>
    <property type="molecule type" value="Genomic_DNA"/>
</dbReference>
<evidence type="ECO:0000256" key="7">
    <source>
        <dbReference type="ARBA" id="ARBA00022679"/>
    </source>
</evidence>
<evidence type="ECO:0000256" key="13">
    <source>
        <dbReference type="ARBA" id="ARBA00031251"/>
    </source>
</evidence>
<comment type="caution">
    <text evidence="16">The sequence shown here is derived from an EMBL/GenBank/DDBJ whole genome shotgun (WGS) entry which is preliminary data.</text>
</comment>
<keyword evidence="6" id="KW-0321">Glycogen metabolism</keyword>
<dbReference type="UniPathway" id="UPA00164"/>
<dbReference type="EC" id="2.7.1.175" evidence="4"/>
<keyword evidence="12" id="KW-0119">Carbohydrate metabolism</keyword>
<feature type="domain" description="Maltokinase N-terminal cap" evidence="15">
    <location>
        <begin position="8"/>
        <end position="88"/>
    </location>
</feature>
<dbReference type="GO" id="GO:0005524">
    <property type="term" value="F:ATP binding"/>
    <property type="evidence" value="ECO:0007669"/>
    <property type="project" value="UniProtKB-KW"/>
</dbReference>
<evidence type="ECO:0000256" key="5">
    <source>
        <dbReference type="ARBA" id="ARBA00013882"/>
    </source>
</evidence>
<evidence type="ECO:0000313" key="17">
    <source>
        <dbReference type="Proteomes" id="UP000078396"/>
    </source>
</evidence>
<evidence type="ECO:0000256" key="9">
    <source>
        <dbReference type="ARBA" id="ARBA00022777"/>
    </source>
</evidence>
<evidence type="ECO:0000256" key="4">
    <source>
        <dbReference type="ARBA" id="ARBA00011962"/>
    </source>
</evidence>
<dbReference type="AlphaFoldDB" id="A0A178LSP4"/>
<protein>
    <recommendedName>
        <fullName evidence="5">Maltokinase</fullName>
        <ecNumber evidence="4">2.7.1.175</ecNumber>
    </recommendedName>
    <alternativeName>
        <fullName evidence="13">Maltose-1-phosphate synthase</fullName>
    </alternativeName>
</protein>
<keyword evidence="8" id="KW-0547">Nucleotide-binding</keyword>
<comment type="catalytic activity">
    <reaction evidence="14">
        <text>D-maltose + ATP = alpha-maltose 1-phosphate + ADP + H(+)</text>
        <dbReference type="Rhea" id="RHEA:31915"/>
        <dbReference type="ChEBI" id="CHEBI:15378"/>
        <dbReference type="ChEBI" id="CHEBI:17306"/>
        <dbReference type="ChEBI" id="CHEBI:30616"/>
        <dbReference type="ChEBI" id="CHEBI:63576"/>
        <dbReference type="ChEBI" id="CHEBI:456216"/>
        <dbReference type="EC" id="2.7.1.175"/>
    </reaction>
</comment>
<dbReference type="GO" id="GO:0005978">
    <property type="term" value="P:glycogen biosynthetic process"/>
    <property type="evidence" value="ECO:0007669"/>
    <property type="project" value="UniProtKB-UniPathway"/>
</dbReference>
<organism evidence="16 17">
    <name type="scientific">Mycolicibacterium iranicum</name>
    <name type="common">Mycobacterium iranicum</name>
    <dbReference type="NCBI Taxonomy" id="912594"/>
    <lineage>
        <taxon>Bacteria</taxon>
        <taxon>Bacillati</taxon>
        <taxon>Actinomycetota</taxon>
        <taxon>Actinomycetes</taxon>
        <taxon>Mycobacteriales</taxon>
        <taxon>Mycobacteriaceae</taxon>
        <taxon>Mycolicibacterium</taxon>
    </lineage>
</organism>
<keyword evidence="10" id="KW-0067">ATP-binding</keyword>
<evidence type="ECO:0000313" key="16">
    <source>
        <dbReference type="EMBL" id="OAN37009.1"/>
    </source>
</evidence>
<name>A0A178LSP4_MYCIR</name>
<accession>A0A178LSP4</accession>
<dbReference type="OrthoDB" id="3787729at2"/>
<comment type="pathway">
    <text evidence="1">Glycan biosynthesis; glycogen biosynthesis.</text>
</comment>
<comment type="similarity">
    <text evidence="2">Belongs to the aminoglycoside phosphotransferase family.</text>
</comment>
<evidence type="ECO:0000259" key="15">
    <source>
        <dbReference type="Pfam" id="PF18085"/>
    </source>
</evidence>
<comment type="subunit">
    <text evidence="3">Monomer.</text>
</comment>
<dbReference type="STRING" id="912594.AWC12_19650"/>
<sequence length="429" mass="47005">MTLAFGEWIIHRRWYAGRTRQLASAEPSSVTALGENFEHVLLDVTYVDGFTERYQVLVRWEDAPVDGRPEAALIGSDGGRFAYDALFDPRSARHLLSLIDSSATVEGLTFSREPNVALPMDAPPKVSGAEQSNTSVIFGKDAMLKVFRRVTPGINPDIELNRVLARAGNTHVATLLGSYETSAAREGAEQCALGMVTAFAANSAEGWDMATASTQELFADRVGGDFSDESYRLGQAVASVHATLADTLGASEEQFPVETSLQRLASAAQAAPVLESHVPLIEERYSKLAGKAITVQRVHGDLHLGQVLRTPENWLLIDFEGEPGQPLEERRRPDSPLRDVAGVLRSFEYAAYQYRDPEKAEQAQGWVERNSDAFCRGYAAVTGTDPRDSADVLAAYELDKAVYEAAYEARFRPSWLPIPIRSIDRILAG</sequence>
<evidence type="ECO:0000256" key="3">
    <source>
        <dbReference type="ARBA" id="ARBA00011245"/>
    </source>
</evidence>
<evidence type="ECO:0000256" key="2">
    <source>
        <dbReference type="ARBA" id="ARBA00006219"/>
    </source>
</evidence>
<dbReference type="InterPro" id="IPR040999">
    <property type="entry name" value="Mak_N_cap"/>
</dbReference>
<evidence type="ECO:0000256" key="6">
    <source>
        <dbReference type="ARBA" id="ARBA00022600"/>
    </source>
</evidence>
<dbReference type="GO" id="GO:0016301">
    <property type="term" value="F:kinase activity"/>
    <property type="evidence" value="ECO:0007669"/>
    <property type="project" value="UniProtKB-KW"/>
</dbReference>
<keyword evidence="7" id="KW-0808">Transferase</keyword>
<evidence type="ECO:0000256" key="12">
    <source>
        <dbReference type="ARBA" id="ARBA00023277"/>
    </source>
</evidence>
<keyword evidence="11" id="KW-0320">Glycogen biosynthesis</keyword>
<evidence type="ECO:0000256" key="8">
    <source>
        <dbReference type="ARBA" id="ARBA00022741"/>
    </source>
</evidence>
<evidence type="ECO:0000256" key="10">
    <source>
        <dbReference type="ARBA" id="ARBA00022840"/>
    </source>
</evidence>
<dbReference type="Pfam" id="PF18085">
    <property type="entry name" value="Mak_N_cap"/>
    <property type="match status" value="1"/>
</dbReference>
<dbReference type="SUPFAM" id="SSF56112">
    <property type="entry name" value="Protein kinase-like (PK-like)"/>
    <property type="match status" value="1"/>
</dbReference>
<dbReference type="InterPro" id="IPR011009">
    <property type="entry name" value="Kinase-like_dom_sf"/>
</dbReference>
<dbReference type="RefSeq" id="WP_064282860.1">
    <property type="nucleotide sequence ID" value="NZ_LWCS01000031.1"/>
</dbReference>
<keyword evidence="9 16" id="KW-0418">Kinase</keyword>
<dbReference type="Gene3D" id="3.90.1200.10">
    <property type="match status" value="1"/>
</dbReference>
<evidence type="ECO:0000256" key="14">
    <source>
        <dbReference type="ARBA" id="ARBA00049067"/>
    </source>
</evidence>
<evidence type="ECO:0000256" key="11">
    <source>
        <dbReference type="ARBA" id="ARBA00023056"/>
    </source>
</evidence>
<gene>
    <name evidence="16" type="ORF">A4X20_24045</name>
</gene>